<dbReference type="Proteomes" id="UP000677228">
    <property type="component" value="Unassembled WGS sequence"/>
</dbReference>
<dbReference type="AlphaFoldDB" id="A0A8S2L2V9"/>
<sequence>LIPTKLGELIKNGTKLSEFKKELNELKNEKCNITCTKW</sequence>
<evidence type="ECO:0000313" key="2">
    <source>
        <dbReference type="EMBL" id="CAF3883153.1"/>
    </source>
</evidence>
<organism evidence="2 3">
    <name type="scientific">Didymodactylos carnosus</name>
    <dbReference type="NCBI Taxonomy" id="1234261"/>
    <lineage>
        <taxon>Eukaryota</taxon>
        <taxon>Metazoa</taxon>
        <taxon>Spiralia</taxon>
        <taxon>Gnathifera</taxon>
        <taxon>Rotifera</taxon>
        <taxon>Eurotatoria</taxon>
        <taxon>Bdelloidea</taxon>
        <taxon>Philodinida</taxon>
        <taxon>Philodinidae</taxon>
        <taxon>Didymodactylos</taxon>
    </lineage>
</organism>
<name>A0A8S2L2V9_9BILA</name>
<feature type="non-terminal residue" evidence="2">
    <location>
        <position position="1"/>
    </location>
</feature>
<proteinExistence type="predicted"/>
<gene>
    <name evidence="1" type="ORF">OVA965_LOCUS46186</name>
    <name evidence="2" type="ORF">TMI583_LOCUS20078</name>
</gene>
<dbReference type="EMBL" id="CAJOBA010014339">
    <property type="protein sequence ID" value="CAF3883153.1"/>
    <property type="molecule type" value="Genomic_DNA"/>
</dbReference>
<protein>
    <submittedName>
        <fullName evidence="2">Uncharacterized protein</fullName>
    </submittedName>
</protein>
<reference evidence="2" key="1">
    <citation type="submission" date="2021-02" db="EMBL/GenBank/DDBJ databases">
        <authorList>
            <person name="Nowell W R."/>
        </authorList>
    </citation>
    <scope>NUCLEOTIDE SEQUENCE</scope>
</reference>
<comment type="caution">
    <text evidence="2">The sequence shown here is derived from an EMBL/GenBank/DDBJ whole genome shotgun (WGS) entry which is preliminary data.</text>
</comment>
<dbReference type="Proteomes" id="UP000682733">
    <property type="component" value="Unassembled WGS sequence"/>
</dbReference>
<evidence type="ECO:0000313" key="3">
    <source>
        <dbReference type="Proteomes" id="UP000682733"/>
    </source>
</evidence>
<evidence type="ECO:0000313" key="1">
    <source>
        <dbReference type="EMBL" id="CAF1684771.1"/>
    </source>
</evidence>
<dbReference type="EMBL" id="CAJNOK010082457">
    <property type="protein sequence ID" value="CAF1684771.1"/>
    <property type="molecule type" value="Genomic_DNA"/>
</dbReference>
<accession>A0A8S2L2V9</accession>